<feature type="transmembrane region" description="Helical" evidence="1">
    <location>
        <begin position="32"/>
        <end position="58"/>
    </location>
</feature>
<evidence type="ECO:0008006" key="4">
    <source>
        <dbReference type="Google" id="ProtNLM"/>
    </source>
</evidence>
<accession>A0ABW7IPE3</accession>
<feature type="transmembrane region" description="Helical" evidence="1">
    <location>
        <begin position="70"/>
        <end position="88"/>
    </location>
</feature>
<keyword evidence="3" id="KW-1185">Reference proteome</keyword>
<comment type="caution">
    <text evidence="2">The sequence shown here is derived from an EMBL/GenBank/DDBJ whole genome shotgun (WGS) entry which is preliminary data.</text>
</comment>
<dbReference type="EMBL" id="JBIHSF010000011">
    <property type="protein sequence ID" value="MFH0263438.1"/>
    <property type="molecule type" value="Genomic_DNA"/>
</dbReference>
<name>A0ABW7IPE3_9VIBR</name>
<reference evidence="2 3" key="1">
    <citation type="submission" date="2024-10" db="EMBL/GenBank/DDBJ databases">
        <authorList>
            <person name="Yibar A."/>
            <person name="Saticioglu I.B."/>
            <person name="Duman M."/>
            <person name="Ajmi N."/>
            <person name="Gurler F."/>
            <person name="Ay H."/>
            <person name="Onuk E."/>
            <person name="Guler S."/>
            <person name="Romalde J.L."/>
        </authorList>
    </citation>
    <scope>NUCLEOTIDE SEQUENCE [LARGE SCALE GENOMIC DNA]</scope>
    <source>
        <strain evidence="2 3">1-TCBS-B</strain>
    </source>
</reference>
<protein>
    <recommendedName>
        <fullName evidence="4">Transporter suffix domain-containing protein</fullName>
    </recommendedName>
</protein>
<evidence type="ECO:0000256" key="1">
    <source>
        <dbReference type="SAM" id="Phobius"/>
    </source>
</evidence>
<proteinExistence type="predicted"/>
<evidence type="ECO:0000313" key="3">
    <source>
        <dbReference type="Proteomes" id="UP001607125"/>
    </source>
</evidence>
<keyword evidence="1" id="KW-1133">Transmembrane helix</keyword>
<keyword evidence="1" id="KW-0472">Membrane</keyword>
<dbReference type="RefSeq" id="WP_063603136.1">
    <property type="nucleotide sequence ID" value="NZ_JBIHSF010000011.1"/>
</dbReference>
<evidence type="ECO:0000313" key="2">
    <source>
        <dbReference type="EMBL" id="MFH0263438.1"/>
    </source>
</evidence>
<gene>
    <name evidence="2" type="ORF">ACGRH2_23850</name>
</gene>
<dbReference type="Proteomes" id="UP001607125">
    <property type="component" value="Unassembled WGS sequence"/>
</dbReference>
<organism evidence="2 3">
    <name type="scientific">Vibrio barjaei</name>
    <dbReference type="NCBI Taxonomy" id="1676683"/>
    <lineage>
        <taxon>Bacteria</taxon>
        <taxon>Pseudomonadati</taxon>
        <taxon>Pseudomonadota</taxon>
        <taxon>Gammaproteobacteria</taxon>
        <taxon>Vibrionales</taxon>
        <taxon>Vibrionaceae</taxon>
        <taxon>Vibrio</taxon>
    </lineage>
</organism>
<sequence length="110" mass="11863">MSTLRKSTPTKLDTSTNAPQLKDLVNTPWKKIVFIGLICSQLLIFGFLPIAAAIGGILELTALQIGSLGGSLWALGEVLFFSSIVILGKPVFNILKTKVLAFFSRKQAKS</sequence>
<keyword evidence="1" id="KW-0812">Transmembrane</keyword>